<dbReference type="GO" id="GO:0033499">
    <property type="term" value="P:galactose catabolic process via UDP-galactose, Leloir pathway"/>
    <property type="evidence" value="ECO:0007669"/>
    <property type="project" value="TreeGrafter"/>
</dbReference>
<dbReference type="GO" id="GO:0030246">
    <property type="term" value="F:carbohydrate binding"/>
    <property type="evidence" value="ECO:0007669"/>
    <property type="project" value="InterPro"/>
</dbReference>
<dbReference type="PANTHER" id="PTHR10091:SF0">
    <property type="entry name" value="GALACTOSE MUTAROTASE"/>
    <property type="match status" value="1"/>
</dbReference>
<dbReference type="InterPro" id="IPR014718">
    <property type="entry name" value="GH-type_carb-bd"/>
</dbReference>
<accession>U5VPJ2</accession>
<reference evidence="1 2" key="1">
    <citation type="journal article" date="2014" name="J. Biotechnol.">
        <title>Complete genome sequence of the actinobacterium Actinoplanes friuliensis HAG 010964, producer of the lipopeptide antibiotic friulimycin.</title>
        <authorList>
            <person name="Ruckert C."/>
            <person name="Szczepanowski R."/>
            <person name="Albersmeier A."/>
            <person name="Goesmann A."/>
            <person name="Fischer N."/>
            <person name="Steinkamper A."/>
            <person name="Puhler A."/>
            <person name="Biener R."/>
            <person name="Schwartz D."/>
            <person name="Kalinowski J."/>
        </authorList>
    </citation>
    <scope>NUCLEOTIDE SEQUENCE [LARGE SCALE GENOMIC DNA]</scope>
    <source>
        <strain evidence="1 2">DSM 7358</strain>
    </source>
</reference>
<protein>
    <submittedName>
        <fullName evidence="1">Putative aldose-1-epimerase</fullName>
    </submittedName>
</protein>
<dbReference type="CDD" id="cd09022">
    <property type="entry name" value="Aldose_epim_Ec_YihR"/>
    <property type="match status" value="1"/>
</dbReference>
<dbReference type="GO" id="GO:0006006">
    <property type="term" value="P:glucose metabolic process"/>
    <property type="evidence" value="ECO:0007669"/>
    <property type="project" value="TreeGrafter"/>
</dbReference>
<dbReference type="PATRIC" id="fig|1246995.3.peg.448"/>
<dbReference type="InterPro" id="IPR011013">
    <property type="entry name" value="Gal_mutarotase_sf_dom"/>
</dbReference>
<keyword evidence="2" id="KW-1185">Reference proteome</keyword>
<dbReference type="KEGG" id="afs:AFR_02215"/>
<dbReference type="EMBL" id="CP006272">
    <property type="protein sequence ID" value="AGZ38732.1"/>
    <property type="molecule type" value="Genomic_DNA"/>
</dbReference>
<organism evidence="1 2">
    <name type="scientific">Actinoplanes friuliensis DSM 7358</name>
    <dbReference type="NCBI Taxonomy" id="1246995"/>
    <lineage>
        <taxon>Bacteria</taxon>
        <taxon>Bacillati</taxon>
        <taxon>Actinomycetota</taxon>
        <taxon>Actinomycetes</taxon>
        <taxon>Micromonosporales</taxon>
        <taxon>Micromonosporaceae</taxon>
        <taxon>Actinoplanes</taxon>
    </lineage>
</organism>
<dbReference type="Gene3D" id="2.70.98.10">
    <property type="match status" value="1"/>
</dbReference>
<evidence type="ECO:0000313" key="1">
    <source>
        <dbReference type="EMBL" id="AGZ38732.1"/>
    </source>
</evidence>
<proteinExistence type="predicted"/>
<dbReference type="PANTHER" id="PTHR10091">
    <property type="entry name" value="ALDOSE-1-EPIMERASE"/>
    <property type="match status" value="1"/>
</dbReference>
<dbReference type="eggNOG" id="COG2017">
    <property type="taxonomic scope" value="Bacteria"/>
</dbReference>
<dbReference type="Proteomes" id="UP000017746">
    <property type="component" value="Chromosome"/>
</dbReference>
<dbReference type="InterPro" id="IPR037480">
    <property type="entry name" value="YihR-like"/>
</dbReference>
<dbReference type="Pfam" id="PF01263">
    <property type="entry name" value="Aldose_epim"/>
    <property type="match status" value="1"/>
</dbReference>
<dbReference type="SUPFAM" id="SSF74650">
    <property type="entry name" value="Galactose mutarotase-like"/>
    <property type="match status" value="1"/>
</dbReference>
<evidence type="ECO:0000313" key="2">
    <source>
        <dbReference type="Proteomes" id="UP000017746"/>
    </source>
</evidence>
<dbReference type="GO" id="GO:0004034">
    <property type="term" value="F:aldose 1-epimerase activity"/>
    <property type="evidence" value="ECO:0007669"/>
    <property type="project" value="TreeGrafter"/>
</dbReference>
<dbReference type="STRING" id="1246995.AFR_02215"/>
<dbReference type="InterPro" id="IPR008183">
    <property type="entry name" value="Aldose_1/G6P_1-epimerase"/>
</dbReference>
<dbReference type="HOGENOM" id="CLU_052486_1_1_11"/>
<gene>
    <name evidence="1" type="ORF">AFR_02215</name>
</gene>
<dbReference type="AlphaFoldDB" id="U5VPJ2"/>
<name>U5VPJ2_9ACTN</name>
<sequence>MQWSIEADGHRAVIVEVGGVLRGYSANGREILDGFGPDEMSPASAGQILAPWPNRIRDGHYTFEGTSYQLGLTEPDKHNAIHGLTNWSRWKLAEQTGDSVTVEFDLPPQIGYPWSLTLRTRWSVSADGLRSDQEVVNTSDRNAPWGFSVHPYLQLQGVAVDDTLLHVPGRSRVLADARLLPIGAVKVAGTDYDFTEPRRVGSAVLDTTWGDIDHDADGGSAVTIAAPSGDQSVTVWGDENFRWWQVFSGDTLTGERFRRSFAIEPMTCPPDAYRSGRDLIVLEPGQTWRASWGVRSTAA</sequence>